<dbReference type="GO" id="GO:0005509">
    <property type="term" value="F:calcium ion binding"/>
    <property type="evidence" value="ECO:0007669"/>
    <property type="project" value="UniProtKB-UniRule"/>
</dbReference>
<feature type="domain" description="Cadherin" evidence="24">
    <location>
        <begin position="2131"/>
        <end position="2232"/>
    </location>
</feature>
<dbReference type="GO" id="GO:0007156">
    <property type="term" value="P:homophilic cell adhesion via plasma membrane adhesion molecules"/>
    <property type="evidence" value="ECO:0007669"/>
    <property type="project" value="InterPro"/>
</dbReference>
<feature type="region of interest" description="Disordered" evidence="19">
    <location>
        <begin position="4258"/>
        <end position="4311"/>
    </location>
</feature>
<feature type="domain" description="Cadherin" evidence="24">
    <location>
        <begin position="3189"/>
        <end position="3290"/>
    </location>
</feature>
<feature type="domain" description="EGF-like" evidence="23">
    <location>
        <begin position="3841"/>
        <end position="3877"/>
    </location>
</feature>
<dbReference type="CDD" id="cd11304">
    <property type="entry name" value="Cadherin_repeat"/>
    <property type="match status" value="31"/>
</dbReference>
<keyword evidence="3 18" id="KW-0245">EGF-like domain</keyword>
<feature type="domain" description="Cadherin" evidence="24">
    <location>
        <begin position="2026"/>
        <end position="2130"/>
    </location>
</feature>
<dbReference type="GO" id="GO:0007157">
    <property type="term" value="P:heterophilic cell-cell adhesion via plasma membrane cell adhesion molecules"/>
    <property type="evidence" value="ECO:0007669"/>
    <property type="project" value="UniProtKB-ARBA"/>
</dbReference>
<dbReference type="FunFam" id="2.60.40.60:FF:000033">
    <property type="entry name" value="FAT atypical cadherin 1"/>
    <property type="match status" value="2"/>
</dbReference>
<dbReference type="InterPro" id="IPR002126">
    <property type="entry name" value="Cadherin-like_dom"/>
</dbReference>
<evidence type="ECO:0000256" key="4">
    <source>
        <dbReference type="ARBA" id="ARBA00022553"/>
    </source>
</evidence>
<dbReference type="SMART" id="SM00112">
    <property type="entry name" value="CA"/>
    <property type="match status" value="31"/>
</dbReference>
<evidence type="ECO:0000256" key="10">
    <source>
        <dbReference type="ARBA" id="ARBA00022989"/>
    </source>
</evidence>
<feature type="domain" description="Cadherin" evidence="24">
    <location>
        <begin position="970"/>
        <end position="1074"/>
    </location>
</feature>
<evidence type="ECO:0000256" key="6">
    <source>
        <dbReference type="ARBA" id="ARBA00022729"/>
    </source>
</evidence>
<feature type="domain" description="EGF-like" evidence="23">
    <location>
        <begin position="3571"/>
        <end position="3608"/>
    </location>
</feature>
<evidence type="ECO:0000256" key="13">
    <source>
        <dbReference type="ARBA" id="ARBA00023180"/>
    </source>
</evidence>
<dbReference type="Proteomes" id="UP000807504">
    <property type="component" value="Unassembled WGS sequence"/>
</dbReference>
<feature type="domain" description="EGF-like" evidence="23">
    <location>
        <begin position="3532"/>
        <end position="3568"/>
    </location>
</feature>
<dbReference type="PROSITE" id="PS00232">
    <property type="entry name" value="CADHERIN_1"/>
    <property type="match status" value="12"/>
</dbReference>
<protein>
    <recommendedName>
        <fullName evidence="15">Protocadherin-16</fullName>
    </recommendedName>
    <alternativeName>
        <fullName evidence="16">Protein dachsous homolog 1</fullName>
    </alternativeName>
</protein>
<dbReference type="GO" id="GO:0016477">
    <property type="term" value="P:cell migration"/>
    <property type="evidence" value="ECO:0007669"/>
    <property type="project" value="UniProtKB-ARBA"/>
</dbReference>
<dbReference type="Gene3D" id="2.10.25.10">
    <property type="entry name" value="Laminin"/>
    <property type="match status" value="4"/>
</dbReference>
<feature type="domain" description="Cadherin" evidence="24">
    <location>
        <begin position="337"/>
        <end position="440"/>
    </location>
</feature>
<organism evidence="25 26">
    <name type="scientific">Argiope bruennichi</name>
    <name type="common">Wasp spider</name>
    <name type="synonym">Aranea bruennichi</name>
    <dbReference type="NCBI Taxonomy" id="94029"/>
    <lineage>
        <taxon>Eukaryota</taxon>
        <taxon>Metazoa</taxon>
        <taxon>Ecdysozoa</taxon>
        <taxon>Arthropoda</taxon>
        <taxon>Chelicerata</taxon>
        <taxon>Arachnida</taxon>
        <taxon>Araneae</taxon>
        <taxon>Araneomorphae</taxon>
        <taxon>Entelegynae</taxon>
        <taxon>Araneoidea</taxon>
        <taxon>Araneidae</taxon>
        <taxon>Argiope</taxon>
    </lineage>
</organism>
<dbReference type="SUPFAM" id="SSF49313">
    <property type="entry name" value="Cadherin-like"/>
    <property type="match status" value="31"/>
</dbReference>
<feature type="chain" id="PRO_5035805557" description="Protocadherin-16" evidence="21">
    <location>
        <begin position="23"/>
        <end position="4590"/>
    </location>
</feature>
<evidence type="ECO:0000256" key="3">
    <source>
        <dbReference type="ARBA" id="ARBA00022536"/>
    </source>
</evidence>
<evidence type="ECO:0000256" key="8">
    <source>
        <dbReference type="ARBA" id="ARBA00022837"/>
    </source>
</evidence>
<feature type="domain" description="Laminin G" evidence="22">
    <location>
        <begin position="3647"/>
        <end position="3845"/>
    </location>
</feature>
<comment type="caution">
    <text evidence="18">Lacks conserved residue(s) required for the propagation of feature annotation.</text>
</comment>
<feature type="domain" description="Cadherin" evidence="24">
    <location>
        <begin position="39"/>
        <end position="131"/>
    </location>
</feature>
<feature type="domain" description="EGF-like" evidence="23">
    <location>
        <begin position="3472"/>
        <end position="3530"/>
    </location>
</feature>
<feature type="domain" description="Cadherin" evidence="24">
    <location>
        <begin position="1075"/>
        <end position="1183"/>
    </location>
</feature>
<dbReference type="FunFam" id="2.60.40.60:FF:000081">
    <property type="entry name" value="protocadherin Fat 4"/>
    <property type="match status" value="1"/>
</dbReference>
<feature type="region of interest" description="Disordered" evidence="19">
    <location>
        <begin position="4358"/>
        <end position="4394"/>
    </location>
</feature>
<dbReference type="FunFam" id="2.60.40.60:FF:000039">
    <property type="entry name" value="FAT atypical cadherin 3"/>
    <property type="match status" value="1"/>
</dbReference>
<dbReference type="CDD" id="cd00054">
    <property type="entry name" value="EGF_CA"/>
    <property type="match status" value="4"/>
</dbReference>
<dbReference type="Pfam" id="PF02210">
    <property type="entry name" value="Laminin_G_2"/>
    <property type="match status" value="1"/>
</dbReference>
<dbReference type="FunFam" id="2.60.40.60:FF:000154">
    <property type="entry name" value="FAT atypical cadherin 4"/>
    <property type="match status" value="1"/>
</dbReference>
<dbReference type="FunFam" id="2.60.40.60:FF:000275">
    <property type="entry name" value="Si:dkey-30k22.7"/>
    <property type="match status" value="1"/>
</dbReference>
<dbReference type="PROSITE" id="PS00022">
    <property type="entry name" value="EGF_1"/>
    <property type="match status" value="4"/>
</dbReference>
<dbReference type="Pfam" id="PF00008">
    <property type="entry name" value="EGF"/>
    <property type="match status" value="1"/>
</dbReference>
<feature type="compositionally biased region" description="Basic residues" evidence="19">
    <location>
        <begin position="4269"/>
        <end position="4278"/>
    </location>
</feature>
<feature type="domain" description="Cadherin" evidence="24">
    <location>
        <begin position="1198"/>
        <end position="1287"/>
    </location>
</feature>
<dbReference type="SUPFAM" id="SSF57196">
    <property type="entry name" value="EGF/Laminin"/>
    <property type="match status" value="3"/>
</dbReference>
<dbReference type="GO" id="GO:0035332">
    <property type="term" value="P:positive regulation of hippo signaling"/>
    <property type="evidence" value="ECO:0007669"/>
    <property type="project" value="UniProtKB-ARBA"/>
</dbReference>
<dbReference type="Pfam" id="PF25374">
    <property type="entry name" value="Cadherin_FAT4_N"/>
    <property type="match status" value="1"/>
</dbReference>
<dbReference type="FunFam" id="2.60.40.60:FF:000092">
    <property type="entry name" value="Protocadherin 8"/>
    <property type="match status" value="1"/>
</dbReference>
<dbReference type="EMBL" id="JABXBU010000030">
    <property type="protein sequence ID" value="KAF8784636.1"/>
    <property type="molecule type" value="Genomic_DNA"/>
</dbReference>
<comment type="subcellular location">
    <subcellularLocation>
        <location evidence="1">Cell membrane</location>
        <topology evidence="1">Single-pass type I membrane protein</topology>
    </subcellularLocation>
</comment>
<feature type="disulfide bond" evidence="18">
    <location>
        <begin position="3636"/>
        <end position="3645"/>
    </location>
</feature>
<feature type="domain" description="Cadherin" evidence="24">
    <location>
        <begin position="1606"/>
        <end position="1712"/>
    </location>
</feature>
<dbReference type="FunFam" id="2.60.40.60:FF:000035">
    <property type="entry name" value="Protocadherin Fat 3"/>
    <property type="match status" value="1"/>
</dbReference>
<feature type="domain" description="Cadherin" evidence="24">
    <location>
        <begin position="132"/>
        <end position="245"/>
    </location>
</feature>
<dbReference type="GO" id="GO:0048589">
    <property type="term" value="P:developmental growth"/>
    <property type="evidence" value="ECO:0007669"/>
    <property type="project" value="UniProtKB-ARBA"/>
</dbReference>
<dbReference type="SMART" id="SM00181">
    <property type="entry name" value="EGF"/>
    <property type="match status" value="5"/>
</dbReference>
<keyword evidence="2" id="KW-1003">Cell membrane</keyword>
<reference evidence="25" key="2">
    <citation type="submission" date="2020-06" db="EMBL/GenBank/DDBJ databases">
        <authorList>
            <person name="Sheffer M."/>
        </authorList>
    </citation>
    <scope>NUCLEOTIDE SEQUENCE</scope>
</reference>
<evidence type="ECO:0000256" key="1">
    <source>
        <dbReference type="ARBA" id="ARBA00004251"/>
    </source>
</evidence>
<evidence type="ECO:0000256" key="5">
    <source>
        <dbReference type="ARBA" id="ARBA00022692"/>
    </source>
</evidence>
<reference evidence="25" key="1">
    <citation type="journal article" date="2020" name="bioRxiv">
        <title>Chromosome-level reference genome of the European wasp spider Argiope bruennichi: a resource for studies on range expansion and evolutionary adaptation.</title>
        <authorList>
            <person name="Sheffer M.M."/>
            <person name="Hoppe A."/>
            <person name="Krehenwinkel H."/>
            <person name="Uhl G."/>
            <person name="Kuss A.W."/>
            <person name="Jensen L."/>
            <person name="Jensen C."/>
            <person name="Gillespie R.G."/>
            <person name="Hoff K.J."/>
            <person name="Prost S."/>
        </authorList>
    </citation>
    <scope>NUCLEOTIDE SEQUENCE</scope>
</reference>
<feature type="domain" description="Cadherin" evidence="24">
    <location>
        <begin position="1816"/>
        <end position="1920"/>
    </location>
</feature>
<dbReference type="Pfam" id="PF00028">
    <property type="entry name" value="Cadherin"/>
    <property type="match status" value="30"/>
</dbReference>
<dbReference type="PRINTS" id="PR00205">
    <property type="entry name" value="CADHERIN"/>
</dbReference>
<dbReference type="GO" id="GO:0051239">
    <property type="term" value="P:regulation of multicellular organismal process"/>
    <property type="evidence" value="ECO:0007669"/>
    <property type="project" value="UniProtKB-ARBA"/>
</dbReference>
<name>A0A8T0F0H4_ARGBR</name>
<evidence type="ECO:0000256" key="9">
    <source>
        <dbReference type="ARBA" id="ARBA00022889"/>
    </source>
</evidence>
<keyword evidence="13" id="KW-0325">Glycoprotein</keyword>
<feature type="domain" description="Cadherin" evidence="24">
    <location>
        <begin position="2442"/>
        <end position="2542"/>
    </location>
</feature>
<feature type="domain" description="Cadherin" evidence="24">
    <location>
        <begin position="863"/>
        <end position="968"/>
    </location>
</feature>
<dbReference type="InterPro" id="IPR015919">
    <property type="entry name" value="Cadherin-like_sf"/>
</dbReference>
<proteinExistence type="predicted"/>
<dbReference type="CDD" id="cd12841">
    <property type="entry name" value="TM_EphA1"/>
    <property type="match status" value="1"/>
</dbReference>
<evidence type="ECO:0000259" key="24">
    <source>
        <dbReference type="PROSITE" id="PS50268"/>
    </source>
</evidence>
<evidence type="ECO:0000256" key="14">
    <source>
        <dbReference type="ARBA" id="ARBA00062150"/>
    </source>
</evidence>
<dbReference type="CDD" id="cd00110">
    <property type="entry name" value="LamG"/>
    <property type="match status" value="2"/>
</dbReference>
<dbReference type="FunFam" id="2.60.40.60:FF:000101">
    <property type="entry name" value="FAT atypical cadherin 4"/>
    <property type="match status" value="1"/>
</dbReference>
<dbReference type="Gene3D" id="2.60.40.60">
    <property type="entry name" value="Cadherins"/>
    <property type="match status" value="31"/>
</dbReference>
<dbReference type="InterPro" id="IPR000742">
    <property type="entry name" value="EGF"/>
</dbReference>
<feature type="transmembrane region" description="Helical" evidence="20">
    <location>
        <begin position="4085"/>
        <end position="4110"/>
    </location>
</feature>
<feature type="domain" description="Cadherin" evidence="24">
    <location>
        <begin position="1501"/>
        <end position="1605"/>
    </location>
</feature>
<comment type="subunit">
    <text evidence="14">Heterophilic interaction with FAT4; this interaction affects their respective protein levels.</text>
</comment>
<feature type="disulfide bond" evidence="18">
    <location>
        <begin position="3867"/>
        <end position="3876"/>
    </location>
</feature>
<dbReference type="PANTHER" id="PTHR24026">
    <property type="entry name" value="FAT ATYPICAL CADHERIN-RELATED"/>
    <property type="match status" value="1"/>
</dbReference>
<feature type="domain" description="Cadherin" evidence="24">
    <location>
        <begin position="2337"/>
        <end position="2442"/>
    </location>
</feature>
<feature type="domain" description="Cadherin" evidence="24">
    <location>
        <begin position="2865"/>
        <end position="2973"/>
    </location>
</feature>
<evidence type="ECO:0000313" key="25">
    <source>
        <dbReference type="EMBL" id="KAF8784636.1"/>
    </source>
</evidence>
<dbReference type="PROSITE" id="PS50026">
    <property type="entry name" value="EGF_3"/>
    <property type="match status" value="5"/>
</dbReference>
<dbReference type="PANTHER" id="PTHR24026:SF126">
    <property type="entry name" value="PROTOCADHERIN FAT 4"/>
    <property type="match status" value="1"/>
</dbReference>
<feature type="domain" description="EGF-like" evidence="23">
    <location>
        <begin position="3610"/>
        <end position="3646"/>
    </location>
</feature>
<dbReference type="FunFam" id="2.60.40.60:FF:000118">
    <property type="entry name" value="protocadherin Fat 4"/>
    <property type="match status" value="1"/>
</dbReference>
<evidence type="ECO:0000256" key="12">
    <source>
        <dbReference type="ARBA" id="ARBA00023157"/>
    </source>
</evidence>
<dbReference type="FunFam" id="2.60.40.60:FF:000024">
    <property type="entry name" value="FAT atypical cadherin 3"/>
    <property type="match status" value="2"/>
</dbReference>
<feature type="domain" description="Cadherin" evidence="24">
    <location>
        <begin position="2654"/>
        <end position="2759"/>
    </location>
</feature>
<evidence type="ECO:0000256" key="2">
    <source>
        <dbReference type="ARBA" id="ARBA00022475"/>
    </source>
</evidence>
<keyword evidence="4" id="KW-0597">Phosphoprotein</keyword>
<evidence type="ECO:0000259" key="22">
    <source>
        <dbReference type="PROSITE" id="PS50025"/>
    </source>
</evidence>
<keyword evidence="12 18" id="KW-1015">Disulfide bond</keyword>
<dbReference type="FunFam" id="2.60.40.60:FF:000080">
    <property type="entry name" value="FAT atypical cadherin 1"/>
    <property type="match status" value="1"/>
</dbReference>
<feature type="domain" description="Cadherin" evidence="24">
    <location>
        <begin position="2543"/>
        <end position="2653"/>
    </location>
</feature>
<feature type="domain" description="Laminin G" evidence="22">
    <location>
        <begin position="3880"/>
        <end position="4070"/>
    </location>
</feature>
<feature type="disulfide bond" evidence="18">
    <location>
        <begin position="3598"/>
        <end position="3607"/>
    </location>
</feature>
<feature type="domain" description="Cadherin" evidence="24">
    <location>
        <begin position="2250"/>
        <end position="2336"/>
    </location>
</feature>
<dbReference type="Gene3D" id="2.60.120.200">
    <property type="match status" value="2"/>
</dbReference>
<evidence type="ECO:0000256" key="11">
    <source>
        <dbReference type="ARBA" id="ARBA00023136"/>
    </source>
</evidence>
<evidence type="ECO:0000256" key="17">
    <source>
        <dbReference type="PROSITE-ProRule" id="PRU00043"/>
    </source>
</evidence>
<evidence type="ECO:0000256" key="20">
    <source>
        <dbReference type="SAM" id="Phobius"/>
    </source>
</evidence>
<dbReference type="FunFam" id="2.60.40.60:FF:000007">
    <property type="entry name" value="Protocadherin alpha 2"/>
    <property type="match status" value="1"/>
</dbReference>
<dbReference type="SMART" id="SM00179">
    <property type="entry name" value="EGF_CA"/>
    <property type="match status" value="4"/>
</dbReference>
<dbReference type="GO" id="GO:0030182">
    <property type="term" value="P:neuron differentiation"/>
    <property type="evidence" value="ECO:0007669"/>
    <property type="project" value="UniProtKB-ARBA"/>
</dbReference>
<dbReference type="PROSITE" id="PS50025">
    <property type="entry name" value="LAM_G_DOMAIN"/>
    <property type="match status" value="2"/>
</dbReference>
<feature type="domain" description="Cadherin" evidence="24">
    <location>
        <begin position="442"/>
        <end position="546"/>
    </location>
</feature>
<keyword evidence="11 20" id="KW-0472">Membrane</keyword>
<dbReference type="GO" id="GO:0050793">
    <property type="term" value="P:regulation of developmental process"/>
    <property type="evidence" value="ECO:0007669"/>
    <property type="project" value="UniProtKB-ARBA"/>
</dbReference>
<evidence type="ECO:0000256" key="19">
    <source>
        <dbReference type="SAM" id="MobiDB-lite"/>
    </source>
</evidence>
<dbReference type="InterPro" id="IPR013320">
    <property type="entry name" value="ConA-like_dom_sf"/>
</dbReference>
<evidence type="ECO:0000256" key="18">
    <source>
        <dbReference type="PROSITE-ProRule" id="PRU00076"/>
    </source>
</evidence>
<accession>A0A8T0F0H4</accession>
<dbReference type="FunFam" id="2.60.40.60:FF:000020">
    <property type="entry name" value="Dachsous cadherin-related 1b"/>
    <property type="match status" value="2"/>
</dbReference>
<dbReference type="FunFam" id="2.60.40.60:FF:000143">
    <property type="entry name" value="FAT atypical cadherin 4"/>
    <property type="match status" value="1"/>
</dbReference>
<dbReference type="GO" id="GO:0016327">
    <property type="term" value="C:apicolateral plasma membrane"/>
    <property type="evidence" value="ECO:0007669"/>
    <property type="project" value="UniProtKB-ARBA"/>
</dbReference>
<feature type="domain" description="Cadherin" evidence="24">
    <location>
        <begin position="755"/>
        <end position="862"/>
    </location>
</feature>
<dbReference type="InterPro" id="IPR001881">
    <property type="entry name" value="EGF-like_Ca-bd_dom"/>
</dbReference>
<dbReference type="SUPFAM" id="SSF49899">
    <property type="entry name" value="Concanavalin A-like lectins/glucanases"/>
    <property type="match status" value="2"/>
</dbReference>
<dbReference type="GO" id="GO:0042067">
    <property type="term" value="P:establishment of ommatidial planar polarity"/>
    <property type="evidence" value="ECO:0007669"/>
    <property type="project" value="UniProtKB-ARBA"/>
</dbReference>
<dbReference type="FunFam" id="2.60.40.60:FF:000037">
    <property type="entry name" value="FAT atypical cadherin 1"/>
    <property type="match status" value="1"/>
</dbReference>
<keyword evidence="6 21" id="KW-0732">Signal</keyword>
<feature type="domain" description="Cadherin" evidence="24">
    <location>
        <begin position="2969"/>
        <end position="3074"/>
    </location>
</feature>
<feature type="domain" description="Cadherin" evidence="24">
    <location>
        <begin position="3075"/>
        <end position="3180"/>
    </location>
</feature>
<feature type="disulfide bond" evidence="18">
    <location>
        <begin position="3520"/>
        <end position="3529"/>
    </location>
</feature>
<feature type="domain" description="Cadherin" evidence="24">
    <location>
        <begin position="651"/>
        <end position="754"/>
    </location>
</feature>
<feature type="compositionally biased region" description="Polar residues" evidence="19">
    <location>
        <begin position="4300"/>
        <end position="4311"/>
    </location>
</feature>
<feature type="compositionally biased region" description="Basic and acidic residues" evidence="19">
    <location>
        <begin position="4200"/>
        <end position="4210"/>
    </location>
</feature>
<feature type="disulfide bond" evidence="18">
    <location>
        <begin position="3558"/>
        <end position="3567"/>
    </location>
</feature>
<keyword evidence="10 20" id="KW-1133">Transmembrane helix</keyword>
<feature type="signal peptide" evidence="21">
    <location>
        <begin position="1"/>
        <end position="22"/>
    </location>
</feature>
<dbReference type="Pfam" id="PF00054">
    <property type="entry name" value="Laminin_G_1"/>
    <property type="match status" value="1"/>
</dbReference>
<feature type="domain" description="Cadherin" evidence="24">
    <location>
        <begin position="1288"/>
        <end position="1400"/>
    </location>
</feature>
<dbReference type="PROSITE" id="PS50268">
    <property type="entry name" value="CADHERIN_2"/>
    <property type="match status" value="31"/>
</dbReference>
<evidence type="ECO:0000256" key="16">
    <source>
        <dbReference type="ARBA" id="ARBA00079083"/>
    </source>
</evidence>
<keyword evidence="7" id="KW-0677">Repeat</keyword>
<dbReference type="InterPro" id="IPR020894">
    <property type="entry name" value="Cadherin_CS"/>
</dbReference>
<dbReference type="SMART" id="SM00282">
    <property type="entry name" value="LamG"/>
    <property type="match status" value="2"/>
</dbReference>
<dbReference type="InterPro" id="IPR001791">
    <property type="entry name" value="Laminin_G"/>
</dbReference>
<feature type="region of interest" description="Disordered" evidence="19">
    <location>
        <begin position="4193"/>
        <end position="4214"/>
    </location>
</feature>
<feature type="domain" description="Cadherin" evidence="24">
    <location>
        <begin position="2760"/>
        <end position="2864"/>
    </location>
</feature>
<keyword evidence="5 20" id="KW-0812">Transmembrane</keyword>
<dbReference type="FunFam" id="2.60.40.60:FF:000104">
    <property type="entry name" value="cadherin-23 isoform X1"/>
    <property type="match status" value="1"/>
</dbReference>
<keyword evidence="8 17" id="KW-0106">Calcium</keyword>
<dbReference type="FunFam" id="2.60.40.60:FF:000116">
    <property type="entry name" value="Dachsous cadherin-related 2"/>
    <property type="match status" value="2"/>
</dbReference>
<dbReference type="GO" id="GO:0120036">
    <property type="term" value="P:plasma membrane bounded cell projection organization"/>
    <property type="evidence" value="ECO:0007669"/>
    <property type="project" value="UniProtKB-ARBA"/>
</dbReference>
<feature type="domain" description="Cadherin" evidence="24">
    <location>
        <begin position="1921"/>
        <end position="2025"/>
    </location>
</feature>
<evidence type="ECO:0000256" key="7">
    <source>
        <dbReference type="ARBA" id="ARBA00022737"/>
    </source>
</evidence>
<dbReference type="GO" id="GO:0090251">
    <property type="term" value="P:protein localization involved in establishment of planar polarity"/>
    <property type="evidence" value="ECO:0007669"/>
    <property type="project" value="UniProtKB-ARBA"/>
</dbReference>
<keyword evidence="9" id="KW-0130">Cell adhesion</keyword>
<dbReference type="FunFam" id="2.60.40.60:FF:000029">
    <property type="entry name" value="Cadherin EGF LAG seven-pass G-type receptor 3"/>
    <property type="match status" value="1"/>
</dbReference>
<comment type="caution">
    <text evidence="25">The sequence shown here is derived from an EMBL/GenBank/DDBJ whole genome shotgun (WGS) entry which is preliminary data.</text>
</comment>
<evidence type="ECO:0000259" key="23">
    <source>
        <dbReference type="PROSITE" id="PS50026"/>
    </source>
</evidence>
<evidence type="ECO:0000256" key="21">
    <source>
        <dbReference type="SAM" id="SignalP"/>
    </source>
</evidence>
<sequence length="4590" mass="506508">MKTNAILVFLSLLLFLVRYTQGQGPGPQASGLTMRSREADMRVQFEIEEGQPPGTVVGTIPTKANFTYRFNERPPEFLLNGTTGVITTAMEIDREMLASERFDLIILSSQPTYPLEVRIVILDINDNSPYFPEPSIEVSFSESANIGTRVILDTATDRDVGINDVTTDYKIVSGNDEGKFRLVVTTNPSGETPYLHLETTGRLDRETRYFYQLNISAQDGGTPPRFGYLQVNVTILDVNDNPPIFDHSDYSVSLNESVPPGTSVLQVRGTIRRLYPNKFLLDSTYGRLTLREQVDREEIEVYYIPIIARDQGTPSLSSTATVRITILDINDKKPYFYPKQYFYTLHSSDTAGTVVAKLSATDADVGKNAELAFSLVSGGEGNFEVDKDGIVKTKTHFSKKREISKYEIIVAVHNPNDRTMSDEAVVIVYIGDAQHRTIQFDQSKGYNFVIEEDMNNSESGIGREVGRVSVKSRSMRSGVKYSITDGDPEEWFRIEESLGIISTSCSIDREIHAQFTLRIAAYDFLGFTQTTVNITITDLNDFPPTFEHPTGPIEVMEDWPVGHEVYLVKAFDKDVGPNGRIEYSLSAQPHNTFYIDKTSGMICLNRPVRFEVGSEYEVVVTARDLGIPSLYSKLDLTILIQDVNDRTPVFDHVAYETSLLESVPVNDRFFLLRATDADFGINKQLTYAITAGNDENRFGIFPDGYLYVKRPLDREKRDFYSLTVTAQDNGKEPRSSSVNIVIHIIDENDNSPTFDNKTFQFFIAENEPPDTYVGRLSAEDLDKGRNAELTYTITNTQTDFMINPKTGFIRTLRYFDREQIVEATGHDYIVMDAVVMDGSVRLKDEAKVTVHITDVNDNAPQFVRASYHAAISEGSPAGTQVIRIAAVDADDGINGNIQYSIVHGNDGNVFYIDDITGQITVSKSLDRETIAHYILTVMARDLGEDISHNSTALVSIDVLDENDNVPRFDNATTKLINISEDAIVGSRIFTFSASDNDLGVNAEITFFVASGNFKETFRIDGPSGSLYLARPLDYEDKNNYVLNVSASDGGTPKLTTTIKVIVKVLDVNDNAPRFSSTAVVRQIEESIPPNTPVVTLTAQDRDSGVNGKILFNISHQDPPGRHFAMQPETGVLFTTKIIDREYSDTFRLTVVATDQAADPSMRLSVEKTVTIIVEDINDNAPTFVSMDAGILPAGMEKGYKIMTLSASDPDANNNGMVTYELEGGDSALFTLDRLSGDLFTARAIERPAVSYTLTVKATDQAVISARKSSRSKVTIIGTVRNSDGPVFESVEYSGSVLENKPVGTSVLSVRAQYPHGETERQVEYFLTAVTNAAGVSQSRVFAINRFSGVISTASVLDREGGARMFHLDVYAVDTVAQSPKTSKAKITITVLDSNDSPPVFDNSPYKVSLSENAIAGHTVITVSASDPDIEGSLTYTLVNEKEDEKFRLDPLAGALYLSQPLDRETQDVHKIRIRADDGVQFSETTLTIEVIDSNDNSPVFDHSVYSFDIPEGTQRGAQAGLVSATDADIGVNKEISYSVLSDWGNNIFSLNPQTGIFTLTSHLDYEQMQHYIFVVQAQDSGTPSLSTTVTVYFNVVDLNDNAPLFDPMSYSDEVFENITVGTSILRVSATDMDSGDNGCIVYNIIDGNTDNKFAIDTDGTIFTVKTLDRETQSFYSLTVSATDRALEPDKRLSSTVQVSVILKDVNDMAPEFVTPNEISVMENVPSNTVVMAIKAIDKDEGRNSYIEYSLAPQSNSKFSLGPIDGLLRVVGPLDREQISEYKVSVVAKDRGHPSQSTMTDIIIQVTDENDNSPSFLHQQYSATVSENTSVGLSVLQVFASDVDEGLNGQVRYSIIAGDLNHDFVIDQDTGIIRVSKNLDYERKSHYSLTIQAEDSGVDIRHDTAAVGIAITDINDNPPIFHDSPYYVHVMENMLSLPVSLMLIMAHDSDQIPNNQLQYLIKDGNRSIFSINPTTGELSVQKTLDREQQSEYVLTISCIDSGSPRQTGTGTVKVIVDDINDNQPQFAFKEYSTYIMENLPPLSPVITISASDEDIGRNAQIQYSLLGNNENKFKVDPDTGTISTNAILDREEHEIYNVLLVAQDLGLITQHKAVTNVTIIVEDENDNRPVFAESSYTVYTPDTAVGGHFVFGAVAVDLDAGLNSRLVYHLSGTDADKFQINQETGVVKLVQKLVNKSEGYQLKIHATDSGQTPLSSTTLVNVFTEKFQLFPRFHPGLRSFKFAESSENLVVTRVSAVSPKVNDASKLKYYIAGGNSGNAFSVNSEIGEVRLVGGLDRETISAYELWVEARDSDTPSLASAVKLEIQVTDINDNSPVFEKSVYNATVKEELEPPLFVIQVQASDADFGVNGDVEYHFDSEEEMNHPFSLDLKTGKIYTTEVLDRETIDEYKIFIKAVDHGTPQRTSSATVYIKVLDKNDNPPRFTRLFSANVTENAPIGTFIIQVTSSDKDINMNANATYSFTENPGEKFNIDPVSGNVTVAGWIDREVKDEYLLKVAAVDGSWQAETPLTVLIQDVNDNVPEFSLPEYTFNIPELMQGVLFIGQVTATDRDKKGPDSFVSYSLKRPSDLFRIDPSTGNILSKQVLYYKRTLKGSSPENQHVLQVVATDHGNPPLSSEVTVVINVIDSNNNAPVFQKEYYFSPIPESAAIGLSVFQVVAEDKEDVGINAEIEYFKTGGNGSEYFSVHRTTGWVTVSSPLVGLKNKWFAINLKATDKGVPPRSADVVGLFSITDENHYSPAFTALSYQVVIPENEPLLSEIVTVTATDEDKGFNGEIIYSILSGNHDNQFQISPHTGAITIAKYLDFESVSTYHLNILASDRGFQSKNSTAVLTVLVTDVNDNPPVFNSTKFDVFLGENEPPGTYVTQLIAFDADSARNSIIEYSVVEGDDHTFFSVNPKNGVVTSKYSFDYEQKTKYTIQIIASNVGTLLFTSTVVDIHIVGKNEYYPHFIQPVFQFTVSESAGVGTTVGQLQAVDEDSGVDGEVYFLLVGSSNNKGFQIDSKSGSIKVSRALDRESQSRVVLTVLAKNAGSIRGNDTDEAQIVISIQDGNDPPVFSKDVYEARVSEAAPLGTSVVSVSAVDKDVHPNNNQFSFSILSGNNDKAFSIDPQSGAIYTAGNLDRETHPVYNLTVTATDSGNPPQSGSTLVKIYLDDVNDNGPTFDSSKVIGYVLENEPPYTNVMVLSVTDQDLPPNGAPFKFFLIGGEHKDFFEIETHTGLVKTTRSLDRETTPELEILVAVQDSGTPPMSSQNLVKIMVLDKNDSPSTSRPLTILVWVHNKSFPGRKIADVHPQDLDIVGQYQCQIVEGNTAIFRIPRKCDLHTAKFENPGIYTLTVSGNDGKHRNVSSTIRVKFLNFDNATLENSVSLRIWNFSADTFLAIHFDNFMRVLDSIFKSSSHPVVYSIVNVEEHLEITLASKSSESTYVPPQEVLSLLNEKSSFLREAVEDKDIDIGYNPCEVSPCQNQGTCRSFIEMKDFLSIVDSPSLIFTSPHVAREFSCQCPPGFSGSMCQNQQDPCLPNPCFSGSSCHQDGTSFRCVCGPQYQGERCDIPRKESCTTSLCKNGGTCQEAPNSGFFCLCRPGFKGLVCEQTADACRPNRCLNGGTCVSENLGYHCVCTSSYFGRHCEKSSYGFHPYSYMAFNPLQPTTNDISIVFSTNRQNALLVYNFGAQSGGRSDFLALEIINSVPTMSFGGSRTAITRISTNIVVSDGRWHKVTAIRNGKMSSVSVVHCNENGDTCEECLLGNSTCSKSASGHTGTLNFSGNLMFVGGIATVDPILERPGQVSTSDFVGCMRGLSVNGREIDMSTPIKSAFVTSTCGRKENSCITSTCGESGTCINDWFTTSCICDNDMVATSCIEAKKPFSIGGGSFIELIPEEKHRRTLLLIDKVKETSSKTISFHIRSYSQNGIIMFSGTDDEHTLLQLIKGKLIYSSKMKSSDEVIEELDLPLINDGQWHKISLSNHQGKNHQLNISTDNVLHAINSKQVLHDFLDPYVPSITIGGQWDQLTGDGQFNDVSGCVKVIVVNNEVQQQNSSSYFKLYHHGNTNSMCQSEALGIDNVTTDPLSIGVILVIVFFVILLIVILISFLVFRRRKLKRDKGPSQIKQNGNNAFLTSASSESHRTHQCAGYTETANTDDVIRNHMPQDLVPKKIKDREHTDCPQRPDIIEREIHNKPSPALRIEEPPPHNQDKTQNNFVMQNPADLEAPEHYDLENASSIAPSDIDIVYHYKGFRDGNIHKYKSNPQVPSYHKHNHRHSPHQFQSNPPVRESPRNILHQPHNPLTQRDSPSSIKMQNTPLARLSPSSELSQQTPRILTLQDISGKPLQKALLATAQGVGSKQFQDPMTNSDRSLNSPVSNLSHSTSSMQSGHQNISKLKARDNSITLGLTTEEIERLNARPRNLSLVSTLDAVSSSSDDNAEKYKLAELLESNTELLEAQDSSTDESGNDSFTCSEFEYDNYDKVHREFGPRNMIFSKLAEEDNENDEDYAKNYDGFDSFRGSFSTLVASDDESSNPPPYKPTNGSMLGWDCLLNWGPNFENLVGVFKDIEQLPDNVNSSGPGHSQTDEDYV</sequence>
<dbReference type="FunFam" id="2.60.40.60:FF:000134">
    <property type="entry name" value="protocadherin Fat 4"/>
    <property type="match status" value="1"/>
</dbReference>
<evidence type="ECO:0000313" key="26">
    <source>
        <dbReference type="Proteomes" id="UP000807504"/>
    </source>
</evidence>
<keyword evidence="26" id="KW-1185">Reference proteome</keyword>
<feature type="domain" description="Cadherin" evidence="24">
    <location>
        <begin position="547"/>
        <end position="650"/>
    </location>
</feature>
<feature type="domain" description="Cadherin" evidence="24">
    <location>
        <begin position="1401"/>
        <end position="1500"/>
    </location>
</feature>
<dbReference type="FunFam" id="2.60.40.60:FF:000130">
    <property type="entry name" value="cadherin-23 isoform X1"/>
    <property type="match status" value="1"/>
</dbReference>
<feature type="domain" description="Cadherin" evidence="24">
    <location>
        <begin position="250"/>
        <end position="336"/>
    </location>
</feature>
<dbReference type="PROSITE" id="PS01186">
    <property type="entry name" value="EGF_2"/>
    <property type="match status" value="2"/>
</dbReference>
<evidence type="ECO:0000256" key="15">
    <source>
        <dbReference type="ARBA" id="ARBA00072299"/>
    </source>
</evidence>
<feature type="domain" description="Cadherin" evidence="24">
    <location>
        <begin position="1712"/>
        <end position="1815"/>
    </location>
</feature>
<dbReference type="FunFam" id="2.60.40.60:FF:000106">
    <property type="entry name" value="FAT atypical cadherin 4"/>
    <property type="match status" value="1"/>
</dbReference>
<gene>
    <name evidence="25" type="ORF">HNY73_010287</name>
</gene>